<dbReference type="Proteomes" id="UP000032305">
    <property type="component" value="Unassembled WGS sequence"/>
</dbReference>
<dbReference type="InterPro" id="IPR035437">
    <property type="entry name" value="SNase_OB-fold_sf"/>
</dbReference>
<evidence type="ECO:0000259" key="1">
    <source>
        <dbReference type="Pfam" id="PF00565"/>
    </source>
</evidence>
<feature type="domain" description="TNase-like" evidence="1">
    <location>
        <begin position="24"/>
        <end position="102"/>
    </location>
</feature>
<proteinExistence type="predicted"/>
<dbReference type="RefSeq" id="WP_157013599.1">
    <property type="nucleotide sequence ID" value="NZ_BBPI01000034.1"/>
</dbReference>
<dbReference type="EMBL" id="BBPI01000034">
    <property type="protein sequence ID" value="GAM00540.1"/>
    <property type="molecule type" value="Genomic_DNA"/>
</dbReference>
<dbReference type="AlphaFoldDB" id="A0A0A1W525"/>
<dbReference type="Gene3D" id="2.40.50.90">
    <property type="match status" value="1"/>
</dbReference>
<protein>
    <recommendedName>
        <fullName evidence="1">TNase-like domain-containing protein</fullName>
    </recommendedName>
</protein>
<dbReference type="InterPro" id="IPR016071">
    <property type="entry name" value="Staphylococal_nuclease_OB-fold"/>
</dbReference>
<accession>A0A0A1W525</accession>
<organism evidence="2 3">
    <name type="scientific">Sphingomonas parapaucimobilis NBRC 15100</name>
    <dbReference type="NCBI Taxonomy" id="1219049"/>
    <lineage>
        <taxon>Bacteria</taxon>
        <taxon>Pseudomonadati</taxon>
        <taxon>Pseudomonadota</taxon>
        <taxon>Alphaproteobacteria</taxon>
        <taxon>Sphingomonadales</taxon>
        <taxon>Sphingomonadaceae</taxon>
        <taxon>Sphingomonas</taxon>
    </lineage>
</organism>
<evidence type="ECO:0000313" key="2">
    <source>
        <dbReference type="EMBL" id="GAM00540.1"/>
    </source>
</evidence>
<keyword evidence="3" id="KW-1185">Reference proteome</keyword>
<dbReference type="SUPFAM" id="SSF50199">
    <property type="entry name" value="Staphylococcal nuclease"/>
    <property type="match status" value="1"/>
</dbReference>
<gene>
    <name evidence="2" type="ORF">SP5_034_01140</name>
</gene>
<evidence type="ECO:0000313" key="3">
    <source>
        <dbReference type="Proteomes" id="UP000032305"/>
    </source>
</evidence>
<reference evidence="2 3" key="1">
    <citation type="submission" date="2014-11" db="EMBL/GenBank/DDBJ databases">
        <title>Whole genome shotgun sequence of Sphingomonas parapaucimobilis NBRC 15100.</title>
        <authorList>
            <person name="Katano-Makiyama Y."/>
            <person name="Hosoyama A."/>
            <person name="Hashimoto M."/>
            <person name="Hosoyama Y."/>
            <person name="Noguchi M."/>
            <person name="Numata M."/>
            <person name="Tsuchikane K."/>
            <person name="Hirakata S."/>
            <person name="Uohara A."/>
            <person name="Shimodaira J."/>
            <person name="Ohji S."/>
            <person name="Ichikawa N."/>
            <person name="Kimura A."/>
            <person name="Yamazoe A."/>
            <person name="Fujita N."/>
        </authorList>
    </citation>
    <scope>NUCLEOTIDE SEQUENCE [LARGE SCALE GENOMIC DNA]</scope>
    <source>
        <strain evidence="2 3">NBRC 15100</strain>
    </source>
</reference>
<name>A0A0A1W525_9SPHN</name>
<dbReference type="eggNOG" id="COG1525">
    <property type="taxonomic scope" value="Bacteria"/>
</dbReference>
<comment type="caution">
    <text evidence="2">The sequence shown here is derived from an EMBL/GenBank/DDBJ whole genome shotgun (WGS) entry which is preliminary data.</text>
</comment>
<sequence length="117" mass="12780">MPAIAAKPRCSAIDGDTLRCGRERIRLIGIDAPEMPGHCRPGRLCAVGDPFASRDSLANALFAPIVIERVGRDRYGRTLAFVSAGGEDLSCVQLRRGQARYRPDWDVGNRVGRCQGR</sequence>
<dbReference type="Pfam" id="PF00565">
    <property type="entry name" value="SNase"/>
    <property type="match status" value="1"/>
</dbReference>
<dbReference type="OrthoDB" id="9805504at2"/>